<dbReference type="KEGG" id="prz:GZH47_01675"/>
<dbReference type="Pfam" id="PF00488">
    <property type="entry name" value="MutS_V"/>
    <property type="match status" value="1"/>
</dbReference>
<dbReference type="GO" id="GO:0006298">
    <property type="term" value="P:mismatch repair"/>
    <property type="evidence" value="ECO:0007669"/>
    <property type="project" value="InterPro"/>
</dbReference>
<evidence type="ECO:0000259" key="4">
    <source>
        <dbReference type="SMART" id="SM00534"/>
    </source>
</evidence>
<evidence type="ECO:0000313" key="5">
    <source>
        <dbReference type="EMBL" id="QHW29672.1"/>
    </source>
</evidence>
<evidence type="ECO:0000256" key="1">
    <source>
        <dbReference type="ARBA" id="ARBA00022741"/>
    </source>
</evidence>
<name>A0A6C0NYW9_9BACL</name>
<organism evidence="5 6">
    <name type="scientific">Paenibacillus rhizovicinus</name>
    <dbReference type="NCBI Taxonomy" id="2704463"/>
    <lineage>
        <taxon>Bacteria</taxon>
        <taxon>Bacillati</taxon>
        <taxon>Bacillota</taxon>
        <taxon>Bacilli</taxon>
        <taxon>Bacillales</taxon>
        <taxon>Paenibacillaceae</taxon>
        <taxon>Paenibacillus</taxon>
    </lineage>
</organism>
<protein>
    <recommendedName>
        <fullName evidence="4">DNA mismatch repair proteins mutS family domain-containing protein</fullName>
    </recommendedName>
</protein>
<keyword evidence="3" id="KW-0238">DNA-binding</keyword>
<dbReference type="RefSeq" id="WP_162638241.1">
    <property type="nucleotide sequence ID" value="NZ_CP048286.1"/>
</dbReference>
<dbReference type="SUPFAM" id="SSF52540">
    <property type="entry name" value="P-loop containing nucleoside triphosphate hydrolases"/>
    <property type="match status" value="1"/>
</dbReference>
<accession>A0A6C0NYW9</accession>
<dbReference type="AlphaFoldDB" id="A0A6C0NYW9"/>
<keyword evidence="2" id="KW-0067">ATP-binding</keyword>
<dbReference type="GO" id="GO:0140664">
    <property type="term" value="F:ATP-dependent DNA damage sensor activity"/>
    <property type="evidence" value="ECO:0007669"/>
    <property type="project" value="InterPro"/>
</dbReference>
<proteinExistence type="predicted"/>
<sequence length="502" mass="55773">MLRLFRIALHNDVPFPMSKTLLDDVELTAYLGRYFVNPSQYITSDPESIRERNAVCEALTDNDALTASLHRLHNASLPLLETASSVESEPIHMIGNMIGVRQFRDAAQAVIQTIGTCGQLPASLAELPAKLTILLEESYPHNFDEAWNKYASGVGKTGSLAYRIHFSDDLTIYAIALHDVNRKRYVSSTLLNRLINTENPMRVDELLPLAYQLGKRFSHVEATALERFSHSVQQMLIAQTAIARNQLNVVERSIADEIRVFVEELQFALGMVQYAKASAKHAPCTCYAEIRGAEERSLIIRKMVHPLLAEQADVIANDIAIQDGREFVLLGGVNRGGKTTFLRTAGAIQLLFQMGLPIPAASAQISPASGMYSVFSREENTELSQGTLGRELCEMRDVIAALDENCLFLGNEPISGTSPMESYLLSRETLCMLKAKQARGIWVTHLYELFDDIGQLNGIPFGSKFDCMHTEAVDGDRSYSIRPGIPRKYSGAREVFSSYSFI</sequence>
<evidence type="ECO:0000256" key="2">
    <source>
        <dbReference type="ARBA" id="ARBA00022840"/>
    </source>
</evidence>
<dbReference type="GO" id="GO:0030983">
    <property type="term" value="F:mismatched DNA binding"/>
    <property type="evidence" value="ECO:0007669"/>
    <property type="project" value="InterPro"/>
</dbReference>
<dbReference type="InterPro" id="IPR045076">
    <property type="entry name" value="MutS"/>
</dbReference>
<evidence type="ECO:0000256" key="3">
    <source>
        <dbReference type="ARBA" id="ARBA00023125"/>
    </source>
</evidence>
<dbReference type="GO" id="GO:0005524">
    <property type="term" value="F:ATP binding"/>
    <property type="evidence" value="ECO:0007669"/>
    <property type="project" value="UniProtKB-KW"/>
</dbReference>
<dbReference type="InterPro" id="IPR000432">
    <property type="entry name" value="DNA_mismatch_repair_MutS_C"/>
</dbReference>
<dbReference type="InterPro" id="IPR027417">
    <property type="entry name" value="P-loop_NTPase"/>
</dbReference>
<dbReference type="SMART" id="SM00534">
    <property type="entry name" value="MUTSac"/>
    <property type="match status" value="1"/>
</dbReference>
<feature type="domain" description="DNA mismatch repair proteins mutS family" evidence="4">
    <location>
        <begin position="325"/>
        <end position="497"/>
    </location>
</feature>
<dbReference type="EMBL" id="CP048286">
    <property type="protein sequence ID" value="QHW29672.1"/>
    <property type="molecule type" value="Genomic_DNA"/>
</dbReference>
<dbReference type="Gene3D" id="3.40.50.300">
    <property type="entry name" value="P-loop containing nucleotide triphosphate hydrolases"/>
    <property type="match status" value="1"/>
</dbReference>
<gene>
    <name evidence="5" type="ORF">GZH47_01675</name>
</gene>
<reference evidence="5 6" key="1">
    <citation type="submission" date="2020-02" db="EMBL/GenBank/DDBJ databases">
        <title>Paenibacillus sp. nov., isolated from rhizosphere soil of tomato.</title>
        <authorList>
            <person name="Weon H.-Y."/>
            <person name="Lee S.A."/>
        </authorList>
    </citation>
    <scope>NUCLEOTIDE SEQUENCE [LARGE SCALE GENOMIC DNA]</scope>
    <source>
        <strain evidence="5 6">14171R-81</strain>
    </source>
</reference>
<keyword evidence="1" id="KW-0547">Nucleotide-binding</keyword>
<dbReference type="PANTHER" id="PTHR11361">
    <property type="entry name" value="DNA MISMATCH REPAIR PROTEIN MUTS FAMILY MEMBER"/>
    <property type="match status" value="1"/>
</dbReference>
<keyword evidence="6" id="KW-1185">Reference proteome</keyword>
<dbReference type="Proteomes" id="UP000479114">
    <property type="component" value="Chromosome"/>
</dbReference>
<evidence type="ECO:0000313" key="6">
    <source>
        <dbReference type="Proteomes" id="UP000479114"/>
    </source>
</evidence>
<dbReference type="PANTHER" id="PTHR11361:SF99">
    <property type="entry name" value="DNA MISMATCH REPAIR PROTEIN"/>
    <property type="match status" value="1"/>
</dbReference>
<dbReference type="GO" id="GO:0005829">
    <property type="term" value="C:cytosol"/>
    <property type="evidence" value="ECO:0007669"/>
    <property type="project" value="TreeGrafter"/>
</dbReference>